<dbReference type="PANTHER" id="PTHR10698:SF0">
    <property type="entry name" value="V-TYPE PROTON ATPASE SUBUNIT H"/>
    <property type="match status" value="1"/>
</dbReference>
<evidence type="ECO:0000256" key="3">
    <source>
        <dbReference type="ARBA" id="ARBA00022781"/>
    </source>
</evidence>
<gene>
    <name evidence="6" type="ORF">BCR36DRAFT_579638</name>
</gene>
<sequence>MSEQIIDSKVISSHNVYLTEKVEKLLQNKISWDSISAANIITSEQASVIAKGEPTPEYVSALLNVASNVNTLETLQNTLALLDDATTKDVSLLDNFNEDNLNSLVKLLSNDDETIQLLAGRIISSYLSNVYHIAKIDYTPVFKWASNLLDSENMDVVDLASQYIQGYLSAIPLRSEFYRNCDGVSKIINVLVKKNPNSQLQYQLIFCIWLLTFDESICAEINKTHNVIPVLIDIAKSAIKEKVVRVVLQAFRNMLEKAPSANMLPMLGNKMVPFCETLLGRKWSDSEITEDLTYLKDELSKNIQKLSTFDEYSAEVFSGKLEWSPPHKSEQFWKSNAEKLNENNYELLRVLTRLFSTSTDPTVLAVACNDLGQYVKYHPEGKKFVQDIGAKQHIMELMTHEDPDVRYQALCATQKYMLHAW</sequence>
<dbReference type="AlphaFoldDB" id="A0A1Y1VNI3"/>
<dbReference type="GO" id="GO:0046961">
    <property type="term" value="F:proton-transporting ATPase activity, rotational mechanism"/>
    <property type="evidence" value="ECO:0007669"/>
    <property type="project" value="InterPro"/>
</dbReference>
<comment type="caution">
    <text evidence="6">The sequence shown here is derived from an EMBL/GenBank/DDBJ whole genome shotgun (WGS) entry which is preliminary data.</text>
</comment>
<keyword evidence="2" id="KW-0813">Transport</keyword>
<feature type="domain" description="ATPase V1 complex subunit H C-terminal" evidence="5">
    <location>
        <begin position="305"/>
        <end position="421"/>
    </location>
</feature>
<evidence type="ECO:0000313" key="7">
    <source>
        <dbReference type="Proteomes" id="UP000193719"/>
    </source>
</evidence>
<keyword evidence="4" id="KW-0406">Ion transport</keyword>
<dbReference type="Pfam" id="PF03224">
    <property type="entry name" value="V-ATPase_H_N"/>
    <property type="match status" value="1"/>
</dbReference>
<protein>
    <recommendedName>
        <fullName evidence="5">ATPase V1 complex subunit H C-terminal domain-containing protein</fullName>
    </recommendedName>
</protein>
<dbReference type="Gene3D" id="1.25.10.10">
    <property type="entry name" value="Leucine-rich Repeat Variant"/>
    <property type="match status" value="1"/>
</dbReference>
<dbReference type="InterPro" id="IPR004908">
    <property type="entry name" value="ATPase_V1-cplx_hsu"/>
</dbReference>
<evidence type="ECO:0000256" key="4">
    <source>
        <dbReference type="ARBA" id="ARBA00023065"/>
    </source>
</evidence>
<evidence type="ECO:0000313" key="6">
    <source>
        <dbReference type="EMBL" id="ORX60192.1"/>
    </source>
</evidence>
<dbReference type="GO" id="GO:0000329">
    <property type="term" value="C:fungal-type vacuole membrane"/>
    <property type="evidence" value="ECO:0007669"/>
    <property type="project" value="TreeGrafter"/>
</dbReference>
<dbReference type="EMBL" id="MCFH01000002">
    <property type="protein sequence ID" value="ORX60192.1"/>
    <property type="molecule type" value="Genomic_DNA"/>
</dbReference>
<dbReference type="PANTHER" id="PTHR10698">
    <property type="entry name" value="V-TYPE PROTON ATPASE SUBUNIT H"/>
    <property type="match status" value="1"/>
</dbReference>
<comment type="similarity">
    <text evidence="1">Belongs to the V-ATPase H subunit family.</text>
</comment>
<dbReference type="InterPro" id="IPR016024">
    <property type="entry name" value="ARM-type_fold"/>
</dbReference>
<evidence type="ECO:0000259" key="5">
    <source>
        <dbReference type="Pfam" id="PF11698"/>
    </source>
</evidence>
<dbReference type="InterPro" id="IPR011989">
    <property type="entry name" value="ARM-like"/>
</dbReference>
<dbReference type="SUPFAM" id="SSF48371">
    <property type="entry name" value="ARM repeat"/>
    <property type="match status" value="1"/>
</dbReference>
<keyword evidence="3" id="KW-0375">Hydrogen ion transport</keyword>
<dbReference type="Pfam" id="PF11698">
    <property type="entry name" value="V-ATPase_H_C"/>
    <property type="match status" value="1"/>
</dbReference>
<dbReference type="InterPro" id="IPR011987">
    <property type="entry name" value="ATPase_V1-cplx_hsu_C"/>
</dbReference>
<name>A0A1Y1VNI3_9FUNG</name>
<evidence type="ECO:0000256" key="1">
    <source>
        <dbReference type="ARBA" id="ARBA00008613"/>
    </source>
</evidence>
<dbReference type="Gene3D" id="1.25.40.150">
    <property type="entry name" value="V-type ATPase, subunit H, C-terminal domain"/>
    <property type="match status" value="1"/>
</dbReference>
<keyword evidence="7" id="KW-1185">Reference proteome</keyword>
<proteinExistence type="inferred from homology"/>
<reference evidence="6 7" key="1">
    <citation type="submission" date="2016-08" db="EMBL/GenBank/DDBJ databases">
        <title>Genomes of anaerobic fungi encode conserved fungal cellulosomes for biomass hydrolysis.</title>
        <authorList>
            <consortium name="DOE Joint Genome Institute"/>
            <person name="Haitjema C.H."/>
            <person name="Gilmore S.P."/>
            <person name="Henske J.K."/>
            <person name="Solomon K.V."/>
            <person name="De Groot R."/>
            <person name="Kuo A."/>
            <person name="Mondo S.J."/>
            <person name="Salamov A.A."/>
            <person name="Labutti K."/>
            <person name="Zhao Z."/>
            <person name="Chiniquy J."/>
            <person name="Barry K."/>
            <person name="Brewer H.M."/>
            <person name="Purvine S.O."/>
            <person name="Wright A.T."/>
            <person name="Boxma B."/>
            <person name="Van Alen T."/>
            <person name="Hackstein J.H."/>
            <person name="Baker S.E."/>
            <person name="Grigoriev I.V."/>
            <person name="O'Malley M.A."/>
        </authorList>
    </citation>
    <scope>NUCLEOTIDE SEQUENCE [LARGE SCALE GENOMIC DNA]</scope>
    <source>
        <strain evidence="7">finn</strain>
    </source>
</reference>
<dbReference type="PIRSF" id="PIRSF032184">
    <property type="entry name" value="ATPase_V1_H"/>
    <property type="match status" value="1"/>
</dbReference>
<dbReference type="OrthoDB" id="10263554at2759"/>
<evidence type="ECO:0000256" key="2">
    <source>
        <dbReference type="ARBA" id="ARBA00022448"/>
    </source>
</evidence>
<reference evidence="6 7" key="2">
    <citation type="submission" date="2016-08" db="EMBL/GenBank/DDBJ databases">
        <title>Pervasive Adenine N6-methylation of Active Genes in Fungi.</title>
        <authorList>
            <consortium name="DOE Joint Genome Institute"/>
            <person name="Mondo S.J."/>
            <person name="Dannebaum R.O."/>
            <person name="Kuo R.C."/>
            <person name="Labutti K."/>
            <person name="Haridas S."/>
            <person name="Kuo A."/>
            <person name="Salamov A."/>
            <person name="Ahrendt S.R."/>
            <person name="Lipzen A."/>
            <person name="Sullivan W."/>
            <person name="Andreopoulos W.B."/>
            <person name="Clum A."/>
            <person name="Lindquist E."/>
            <person name="Daum C."/>
            <person name="Ramamoorthy G.K."/>
            <person name="Gryganskyi A."/>
            <person name="Culley D."/>
            <person name="Magnuson J.K."/>
            <person name="James T.Y."/>
            <person name="O'Malley M.A."/>
            <person name="Stajich J.E."/>
            <person name="Spatafora J.W."/>
            <person name="Visel A."/>
            <person name="Grigoriev I.V."/>
        </authorList>
    </citation>
    <scope>NUCLEOTIDE SEQUENCE [LARGE SCALE GENOMIC DNA]</scope>
    <source>
        <strain evidence="7">finn</strain>
    </source>
</reference>
<dbReference type="STRING" id="1754191.A0A1Y1VNI3"/>
<organism evidence="6 7">
    <name type="scientific">Piromyces finnis</name>
    <dbReference type="NCBI Taxonomy" id="1754191"/>
    <lineage>
        <taxon>Eukaryota</taxon>
        <taxon>Fungi</taxon>
        <taxon>Fungi incertae sedis</taxon>
        <taxon>Chytridiomycota</taxon>
        <taxon>Chytridiomycota incertae sedis</taxon>
        <taxon>Neocallimastigomycetes</taxon>
        <taxon>Neocallimastigales</taxon>
        <taxon>Neocallimastigaceae</taxon>
        <taxon>Piromyces</taxon>
    </lineage>
</organism>
<dbReference type="GO" id="GO:0000221">
    <property type="term" value="C:vacuolar proton-transporting V-type ATPase, V1 domain"/>
    <property type="evidence" value="ECO:0007669"/>
    <property type="project" value="InterPro"/>
</dbReference>
<dbReference type="InterPro" id="IPR038497">
    <property type="entry name" value="ATPase_V1-cplx_hsu_C_sf"/>
</dbReference>
<dbReference type="Proteomes" id="UP000193719">
    <property type="component" value="Unassembled WGS sequence"/>
</dbReference>
<accession>A0A1Y1VNI3</accession>